<evidence type="ECO:0000256" key="4">
    <source>
        <dbReference type="ARBA" id="ARBA00023065"/>
    </source>
</evidence>
<keyword evidence="3 8" id="KW-0375">Hydrogen ion transport</keyword>
<dbReference type="GO" id="GO:0046933">
    <property type="term" value="F:proton-transporting ATP synthase activity, rotational mechanism"/>
    <property type="evidence" value="ECO:0007669"/>
    <property type="project" value="UniProtKB-UniRule"/>
</dbReference>
<dbReference type="EMBL" id="CP009574">
    <property type="protein sequence ID" value="AIT09480.1"/>
    <property type="molecule type" value="Genomic_DNA"/>
</dbReference>
<dbReference type="HOGENOM" id="CLU_085114_3_0_6"/>
<evidence type="ECO:0000256" key="8">
    <source>
        <dbReference type="HAMAP-Rule" id="MF_01416"/>
    </source>
</evidence>
<evidence type="ECO:0000256" key="3">
    <source>
        <dbReference type="ARBA" id="ARBA00022781"/>
    </source>
</evidence>
<comment type="subcellular location">
    <subcellularLocation>
        <location evidence="8">Cell membrane</location>
        <topology evidence="8">Peripheral membrane protein</topology>
    </subcellularLocation>
    <subcellularLocation>
        <location evidence="1">Membrane</location>
    </subcellularLocation>
</comment>
<reference evidence="9 10" key="1">
    <citation type="submission" date="2014-10" db="EMBL/GenBank/DDBJ databases">
        <title>Whole genome sequence of Francisella endociliophora strain FSC1006, isolated from a laboratory culture of the marine ciliate Euplotes raikovi.</title>
        <authorList>
            <person name="Granberg M."/>
            <person name="Backman S."/>
            <person name="Lundmark E."/>
            <person name="Nilsson E."/>
            <person name="Karlsson E."/>
            <person name="Thelaus J."/>
            <person name="Ohrman C."/>
            <person name="Larkeryd A."/>
            <person name="Stenberg P."/>
        </authorList>
    </citation>
    <scope>NUCLEOTIDE SEQUENCE [LARGE SCALE GENOMIC DNA]</scope>
    <source>
        <strain evidence="9 10">FSC1006</strain>
    </source>
</reference>
<comment type="function">
    <text evidence="8">F(1)F(0) ATP synthase produces ATP from ADP in the presence of a proton or sodium gradient. F-type ATPases consist of two structural domains, F(1) containing the extramembraneous catalytic core and F(0) containing the membrane proton channel, linked together by a central stalk and a peripheral stalk. During catalysis, ATP synthesis in the catalytic domain of F(1) is coupled via a rotary mechanism of the central stalk subunits to proton translocation.</text>
</comment>
<keyword evidence="8" id="KW-1003">Cell membrane</keyword>
<keyword evidence="5 8" id="KW-0472">Membrane</keyword>
<keyword evidence="4 8" id="KW-0406">Ion transport</keyword>
<proteinExistence type="inferred from homology"/>
<dbReference type="Gene3D" id="1.10.520.20">
    <property type="entry name" value="N-terminal domain of the delta subunit of the F1F0-ATP synthase"/>
    <property type="match status" value="1"/>
</dbReference>
<dbReference type="AlphaFoldDB" id="A0A097EPI6"/>
<dbReference type="NCBIfam" id="TIGR01145">
    <property type="entry name" value="ATP_synt_delta"/>
    <property type="match status" value="1"/>
</dbReference>
<evidence type="ECO:0000313" key="9">
    <source>
        <dbReference type="EMBL" id="AIT09480.1"/>
    </source>
</evidence>
<keyword evidence="10" id="KW-1185">Reference proteome</keyword>
<evidence type="ECO:0000256" key="7">
    <source>
        <dbReference type="ARBA" id="ARBA00023310"/>
    </source>
</evidence>
<dbReference type="PANTHER" id="PTHR11910">
    <property type="entry name" value="ATP SYNTHASE DELTA CHAIN"/>
    <property type="match status" value="1"/>
</dbReference>
<dbReference type="NCBIfam" id="NF004402">
    <property type="entry name" value="PRK05758.2-2"/>
    <property type="match status" value="1"/>
</dbReference>
<dbReference type="InterPro" id="IPR026015">
    <property type="entry name" value="ATP_synth_OSCP/delta_N_sf"/>
</dbReference>
<accession>A0A097EPI6</accession>
<dbReference type="Proteomes" id="UP000029672">
    <property type="component" value="Chromosome"/>
</dbReference>
<dbReference type="RefSeq" id="WP_040009309.1">
    <property type="nucleotide sequence ID" value="NZ_CP009574.1"/>
</dbReference>
<dbReference type="STRING" id="1547445.LO80_05530"/>
<evidence type="ECO:0000313" key="10">
    <source>
        <dbReference type="Proteomes" id="UP000029672"/>
    </source>
</evidence>
<dbReference type="OrthoDB" id="9816221at2"/>
<comment type="function">
    <text evidence="8">This protein is part of the stalk that links CF(0) to CF(1). It either transmits conformational changes from CF(0) to CF(1) or is implicated in proton conduction.</text>
</comment>
<dbReference type="InterPro" id="IPR020781">
    <property type="entry name" value="ATPase_OSCP/d_CS"/>
</dbReference>
<evidence type="ECO:0000256" key="5">
    <source>
        <dbReference type="ARBA" id="ARBA00023136"/>
    </source>
</evidence>
<keyword evidence="2 8" id="KW-0813">Transport</keyword>
<sequence>MASLNVIAKPYAKAAFEFASENKALTAWSSQLKALSQLVESDVFVSVVSNPVISQLDIVKAIAENVDENFANFLTLIAENKRLQIMAVIAQQFEAIADEHKSKKSAEVTLAYKADKELLDSLKSSLEKRFGCSISMKVSVDKDIIGGAIIKVGDTVIDDSVSGRLEKLKSILLS</sequence>
<dbReference type="PROSITE" id="PS00389">
    <property type="entry name" value="ATPASE_DELTA"/>
    <property type="match status" value="1"/>
</dbReference>
<gene>
    <name evidence="8" type="primary">atpH</name>
    <name evidence="9" type="ORF">LO80_05530</name>
</gene>
<dbReference type="HAMAP" id="MF_01416">
    <property type="entry name" value="ATP_synth_delta_bact"/>
    <property type="match status" value="1"/>
</dbReference>
<evidence type="ECO:0000256" key="2">
    <source>
        <dbReference type="ARBA" id="ARBA00022448"/>
    </source>
</evidence>
<protein>
    <recommendedName>
        <fullName evidence="8">ATP synthase subunit delta</fullName>
    </recommendedName>
    <alternativeName>
        <fullName evidence="8">ATP synthase F(1) sector subunit delta</fullName>
    </alternativeName>
    <alternativeName>
        <fullName evidence="8">F-type ATPase subunit delta</fullName>
        <shortName evidence="8">F-ATPase subunit delta</shortName>
    </alternativeName>
</protein>
<evidence type="ECO:0000256" key="1">
    <source>
        <dbReference type="ARBA" id="ARBA00004370"/>
    </source>
</evidence>
<dbReference type="PRINTS" id="PR00125">
    <property type="entry name" value="ATPASEDELTA"/>
</dbReference>
<dbReference type="GO" id="GO:0045259">
    <property type="term" value="C:proton-transporting ATP synthase complex"/>
    <property type="evidence" value="ECO:0007669"/>
    <property type="project" value="UniProtKB-KW"/>
</dbReference>
<name>A0A097EPI6_9GAMM</name>
<evidence type="ECO:0000256" key="6">
    <source>
        <dbReference type="ARBA" id="ARBA00023196"/>
    </source>
</evidence>
<organism evidence="9 10">
    <name type="scientific">Candidatus Francisella endociliophora</name>
    <dbReference type="NCBI Taxonomy" id="653937"/>
    <lineage>
        <taxon>Bacteria</taxon>
        <taxon>Pseudomonadati</taxon>
        <taxon>Pseudomonadota</taxon>
        <taxon>Gammaproteobacteria</taxon>
        <taxon>Thiotrichales</taxon>
        <taxon>Francisellaceae</taxon>
        <taxon>Francisella</taxon>
    </lineage>
</organism>
<dbReference type="SUPFAM" id="SSF47928">
    <property type="entry name" value="N-terminal domain of the delta subunit of the F1F0-ATP synthase"/>
    <property type="match status" value="1"/>
</dbReference>
<keyword evidence="6 8" id="KW-0139">CF(1)</keyword>
<dbReference type="eggNOG" id="COG0712">
    <property type="taxonomic scope" value="Bacteria"/>
</dbReference>
<dbReference type="InterPro" id="IPR000711">
    <property type="entry name" value="ATPase_OSCP/dsu"/>
</dbReference>
<dbReference type="GO" id="GO:0005886">
    <property type="term" value="C:plasma membrane"/>
    <property type="evidence" value="ECO:0007669"/>
    <property type="project" value="UniProtKB-SubCell"/>
</dbReference>
<dbReference type="KEGG" id="frf:LO80_05530"/>
<dbReference type="Pfam" id="PF00213">
    <property type="entry name" value="OSCP"/>
    <property type="match status" value="1"/>
</dbReference>
<keyword evidence="7 8" id="KW-0066">ATP synthesis</keyword>
<comment type="similarity">
    <text evidence="8">Belongs to the ATPase delta chain family.</text>
</comment>